<gene>
    <name evidence="1" type="ORF">EMEDMD4_980005</name>
</gene>
<organism evidence="1">
    <name type="scientific">Sinorhizobium medicae</name>
    <dbReference type="NCBI Taxonomy" id="110321"/>
    <lineage>
        <taxon>Bacteria</taxon>
        <taxon>Pseudomonadati</taxon>
        <taxon>Pseudomonadota</taxon>
        <taxon>Alphaproteobacteria</taxon>
        <taxon>Hyphomicrobiales</taxon>
        <taxon>Rhizobiaceae</taxon>
        <taxon>Sinorhizobium/Ensifer group</taxon>
        <taxon>Sinorhizobium</taxon>
    </lineage>
</organism>
<reference evidence="1" key="1">
    <citation type="submission" date="2019-06" db="EMBL/GenBank/DDBJ databases">
        <authorList>
            <person name="Le Quere A."/>
            <person name="Colella S."/>
        </authorList>
    </citation>
    <scope>NUCLEOTIDE SEQUENCE</scope>
    <source>
        <strain evidence="1">EmedicaeMD41</strain>
    </source>
</reference>
<proteinExistence type="predicted"/>
<dbReference type="AlphaFoldDB" id="A0A508X8T8"/>
<name>A0A508X8T8_9HYPH</name>
<dbReference type="Proteomes" id="UP000507954">
    <property type="component" value="Unassembled WGS sequence"/>
</dbReference>
<dbReference type="EMBL" id="CABFNB010000170">
    <property type="protein sequence ID" value="VTZ66135.1"/>
    <property type="molecule type" value="Genomic_DNA"/>
</dbReference>
<accession>A0A508X8T8</accession>
<protein>
    <submittedName>
        <fullName evidence="1">Uncharacterized protein</fullName>
    </submittedName>
</protein>
<evidence type="ECO:0000313" key="1">
    <source>
        <dbReference type="EMBL" id="VTZ66135.1"/>
    </source>
</evidence>
<sequence length="78" mass="8937">MSGLALYRQLSHKARRRRSAVLFWEVLSQTTVLTSHSKTEKTSPTPDQTQWLNTTNSERIRIGAPVPNSIWHNAETTF</sequence>